<evidence type="ECO:0000256" key="1">
    <source>
        <dbReference type="ARBA" id="ARBA00023098"/>
    </source>
</evidence>
<feature type="signal peptide" evidence="3">
    <location>
        <begin position="1"/>
        <end position="16"/>
    </location>
</feature>
<keyword evidence="3" id="KW-0732">Signal</keyword>
<dbReference type="Proteomes" id="UP001162131">
    <property type="component" value="Unassembled WGS sequence"/>
</dbReference>
<keyword evidence="6" id="KW-1185">Reference proteome</keyword>
<feature type="active site" description="Nucleophile" evidence="2">
    <location>
        <position position="59"/>
    </location>
</feature>
<dbReference type="AlphaFoldDB" id="A0AAU9JDS8"/>
<reference evidence="5" key="1">
    <citation type="submission" date="2021-09" db="EMBL/GenBank/DDBJ databases">
        <authorList>
            <consortium name="AG Swart"/>
            <person name="Singh M."/>
            <person name="Singh A."/>
            <person name="Seah K."/>
            <person name="Emmerich C."/>
        </authorList>
    </citation>
    <scope>NUCLEOTIDE SEQUENCE</scope>
    <source>
        <strain evidence="5">ATCC30299</strain>
    </source>
</reference>
<dbReference type="PROSITE" id="PS51635">
    <property type="entry name" value="PNPLA"/>
    <property type="match status" value="1"/>
</dbReference>
<protein>
    <recommendedName>
        <fullName evidence="4">PNPLA domain-containing protein</fullName>
    </recommendedName>
</protein>
<dbReference type="SUPFAM" id="SSF52151">
    <property type="entry name" value="FabD/lysophospholipase-like"/>
    <property type="match status" value="1"/>
</dbReference>
<keyword evidence="1 2" id="KW-0443">Lipid metabolism</keyword>
<evidence type="ECO:0000313" key="6">
    <source>
        <dbReference type="Proteomes" id="UP001162131"/>
    </source>
</evidence>
<dbReference type="GO" id="GO:0016042">
    <property type="term" value="P:lipid catabolic process"/>
    <property type="evidence" value="ECO:0007669"/>
    <property type="project" value="UniProtKB-UniRule"/>
</dbReference>
<evidence type="ECO:0000256" key="2">
    <source>
        <dbReference type="PROSITE-ProRule" id="PRU01161"/>
    </source>
</evidence>
<accession>A0AAU9JDS8</accession>
<feature type="chain" id="PRO_5043829668" description="PNPLA domain-containing protein" evidence="3">
    <location>
        <begin position="17"/>
        <end position="329"/>
    </location>
</feature>
<evidence type="ECO:0000313" key="5">
    <source>
        <dbReference type="EMBL" id="CAG9323913.1"/>
    </source>
</evidence>
<keyword evidence="2" id="KW-0378">Hydrolase</keyword>
<feature type="short sequence motif" description="GXSXG" evidence="2">
    <location>
        <begin position="57"/>
        <end position="61"/>
    </location>
</feature>
<feature type="active site" description="Proton acceptor" evidence="2">
    <location>
        <position position="186"/>
    </location>
</feature>
<feature type="short sequence motif" description="DGA/G" evidence="2">
    <location>
        <begin position="186"/>
        <end position="188"/>
    </location>
</feature>
<feature type="domain" description="PNPLA" evidence="4">
    <location>
        <begin position="23"/>
        <end position="199"/>
    </location>
</feature>
<organism evidence="5 6">
    <name type="scientific">Blepharisma stoltei</name>
    <dbReference type="NCBI Taxonomy" id="1481888"/>
    <lineage>
        <taxon>Eukaryota</taxon>
        <taxon>Sar</taxon>
        <taxon>Alveolata</taxon>
        <taxon>Ciliophora</taxon>
        <taxon>Postciliodesmatophora</taxon>
        <taxon>Heterotrichea</taxon>
        <taxon>Heterotrichida</taxon>
        <taxon>Blepharismidae</taxon>
        <taxon>Blepharisma</taxon>
    </lineage>
</organism>
<dbReference type="InterPro" id="IPR016035">
    <property type="entry name" value="Acyl_Trfase/lysoPLipase"/>
</dbReference>
<evidence type="ECO:0000256" key="3">
    <source>
        <dbReference type="SAM" id="SignalP"/>
    </source>
</evidence>
<dbReference type="Pfam" id="PF01734">
    <property type="entry name" value="Patatin"/>
    <property type="match status" value="1"/>
</dbReference>
<sequence>MLFFWSIIYLLGIAYASPSCYAVSLEAGGTHGAFEAGSLWQLANTPTVNSAYNVVIGISTGSLNAGGVAQFAQGNEKAMGDFVVNTWLTLNGSQSTFVEWPGGLIEGLLFQRGLLDNKPMAETLQKRYTYGINRNITIGSTDLDTGLFAQFNESLGSQGVLTAITCSACPAFFFPPTNYLGATWIDGGTVILLDSYAAVDRCLDVVAEQSQVTVDIIFTGPYYALPAETKMTTIDVYKRVTEIAYYDAKMKNYYNALTAWPEVNFRYAIFPSVQMPGGFIEPLNFNQTVLEWEVQLGKNDTANIIAKGVSGRAVLTQMYEENKKNIIYP</sequence>
<evidence type="ECO:0000259" key="4">
    <source>
        <dbReference type="PROSITE" id="PS51635"/>
    </source>
</evidence>
<name>A0AAU9JDS8_9CILI</name>
<comment type="caution">
    <text evidence="2">Lacks conserved residue(s) required for the propagation of feature annotation.</text>
</comment>
<dbReference type="InterPro" id="IPR002641">
    <property type="entry name" value="PNPLA_dom"/>
</dbReference>
<dbReference type="EMBL" id="CAJZBQ010000035">
    <property type="protein sequence ID" value="CAG9323913.1"/>
    <property type="molecule type" value="Genomic_DNA"/>
</dbReference>
<gene>
    <name evidence="5" type="ORF">BSTOLATCC_MIC34947</name>
</gene>
<keyword evidence="2" id="KW-0442">Lipid degradation</keyword>
<dbReference type="Gene3D" id="3.40.1090.10">
    <property type="entry name" value="Cytosolic phospholipase A2 catalytic domain"/>
    <property type="match status" value="1"/>
</dbReference>
<dbReference type="GO" id="GO:0016787">
    <property type="term" value="F:hydrolase activity"/>
    <property type="evidence" value="ECO:0007669"/>
    <property type="project" value="UniProtKB-UniRule"/>
</dbReference>
<proteinExistence type="predicted"/>
<comment type="caution">
    <text evidence="5">The sequence shown here is derived from an EMBL/GenBank/DDBJ whole genome shotgun (WGS) entry which is preliminary data.</text>
</comment>